<proteinExistence type="predicted"/>
<evidence type="ECO:0000259" key="1">
    <source>
        <dbReference type="Pfam" id="PF00294"/>
    </source>
</evidence>
<dbReference type="InterPro" id="IPR011611">
    <property type="entry name" value="PfkB_dom"/>
</dbReference>
<feature type="domain" description="Carbohydrate kinase PfkB" evidence="1">
    <location>
        <begin position="96"/>
        <end position="299"/>
    </location>
</feature>
<keyword evidence="3" id="KW-1185">Reference proteome</keyword>
<dbReference type="InterPro" id="IPR029056">
    <property type="entry name" value="Ribokinase-like"/>
</dbReference>
<accession>A0AAW0CSN5</accession>
<dbReference type="Pfam" id="PF00294">
    <property type="entry name" value="PfkB"/>
    <property type="match status" value="1"/>
</dbReference>
<name>A0AAW0CSN5_9AGAR</name>
<dbReference type="AlphaFoldDB" id="A0AAW0CSN5"/>
<dbReference type="SUPFAM" id="SSF53613">
    <property type="entry name" value="Ribokinase-like"/>
    <property type="match status" value="1"/>
</dbReference>
<organism evidence="2 3">
    <name type="scientific">Paramarasmius palmivorus</name>
    <dbReference type="NCBI Taxonomy" id="297713"/>
    <lineage>
        <taxon>Eukaryota</taxon>
        <taxon>Fungi</taxon>
        <taxon>Dikarya</taxon>
        <taxon>Basidiomycota</taxon>
        <taxon>Agaricomycotina</taxon>
        <taxon>Agaricomycetes</taxon>
        <taxon>Agaricomycetidae</taxon>
        <taxon>Agaricales</taxon>
        <taxon>Marasmiineae</taxon>
        <taxon>Marasmiaceae</taxon>
        <taxon>Paramarasmius</taxon>
    </lineage>
</organism>
<dbReference type="Proteomes" id="UP001383192">
    <property type="component" value="Unassembled WGS sequence"/>
</dbReference>
<evidence type="ECO:0000313" key="3">
    <source>
        <dbReference type="Proteomes" id="UP001383192"/>
    </source>
</evidence>
<protein>
    <recommendedName>
        <fullName evidence="1">Carbohydrate kinase PfkB domain-containing protein</fullName>
    </recommendedName>
</protein>
<dbReference type="Gene3D" id="3.40.1190.20">
    <property type="match status" value="1"/>
</dbReference>
<sequence length="376" mass="41273">MDQTIVFASLGTVLIDNVVNVDAKVRQRRLGGGGLYAAAGARIWLSPEDVFLSVRGTKTELSRDMVEDLHRLSLDEYLWSQSGEGSILQSEIQYKAGQRSFRYLNPRPSTHLQSFPSTSLVHIAKHLHFCCSPKDLAVSLEQVSTYPRRPIIVYEPIPVACTPSHLEPLKAILPIVDIFSPNHRELRMFLDKETLEDPAVWIEGLTRMYHEYGAKTIIVRAGAHGSYVSNKDTALGKIGSSWIPPYSSEEAGFQVNDTTGAGNSFLGGLCAGLDRESSDVFRAAVYGSVSASFIIQQAGLPVLGHSEGGSELWNGERPGDRLQREPIDPPVADADSQRHAVLSMPPTHNIGRQTALETGYACSPRHGEPYLHWSNA</sequence>
<reference evidence="2 3" key="1">
    <citation type="submission" date="2024-01" db="EMBL/GenBank/DDBJ databases">
        <title>A draft genome for a cacao thread blight-causing isolate of Paramarasmius palmivorus.</title>
        <authorList>
            <person name="Baruah I.K."/>
            <person name="Bukari Y."/>
            <person name="Amoako-Attah I."/>
            <person name="Meinhardt L.W."/>
            <person name="Bailey B.A."/>
            <person name="Cohen S.P."/>
        </authorList>
    </citation>
    <scope>NUCLEOTIDE SEQUENCE [LARGE SCALE GENOMIC DNA]</scope>
    <source>
        <strain evidence="2 3">GH-12</strain>
    </source>
</reference>
<dbReference type="PANTHER" id="PTHR47098">
    <property type="entry name" value="PROTEIN MAK32"/>
    <property type="match status" value="1"/>
</dbReference>
<comment type="caution">
    <text evidence="2">The sequence shown here is derived from an EMBL/GenBank/DDBJ whole genome shotgun (WGS) entry which is preliminary data.</text>
</comment>
<evidence type="ECO:0000313" key="2">
    <source>
        <dbReference type="EMBL" id="KAK7041589.1"/>
    </source>
</evidence>
<dbReference type="EMBL" id="JAYKXP010000033">
    <property type="protein sequence ID" value="KAK7041589.1"/>
    <property type="molecule type" value="Genomic_DNA"/>
</dbReference>
<dbReference type="PANTHER" id="PTHR47098:SF2">
    <property type="entry name" value="PROTEIN MAK32"/>
    <property type="match status" value="1"/>
</dbReference>
<gene>
    <name evidence="2" type="ORF">VNI00_009176</name>
</gene>